<keyword evidence="2" id="KW-1185">Reference proteome</keyword>
<dbReference type="RefSeq" id="WP_163919119.1">
    <property type="nucleotide sequence ID" value="NZ_AP022593.1"/>
</dbReference>
<evidence type="ECO:0008006" key="3">
    <source>
        <dbReference type="Google" id="ProtNLM"/>
    </source>
</evidence>
<proteinExistence type="predicted"/>
<dbReference type="GO" id="GO:0009306">
    <property type="term" value="P:protein secretion"/>
    <property type="evidence" value="ECO:0007669"/>
    <property type="project" value="InterPro"/>
</dbReference>
<evidence type="ECO:0000313" key="2">
    <source>
        <dbReference type="Proteomes" id="UP000467428"/>
    </source>
</evidence>
<sequence>MLVDPEILRAFAGQVDIAAREISAVGVGEKVSSAGDALPGSTTQWAARTVGEHFSQLLTQLSQNVTKMGTAVRGAGDAFEVTDDSLAGQFDGLF</sequence>
<dbReference type="Proteomes" id="UP000467428">
    <property type="component" value="Chromosome"/>
</dbReference>
<dbReference type="EMBL" id="AP022593">
    <property type="protein sequence ID" value="BBY49487.1"/>
    <property type="molecule type" value="Genomic_DNA"/>
</dbReference>
<dbReference type="InterPro" id="IPR022536">
    <property type="entry name" value="EspC"/>
</dbReference>
<dbReference type="AlphaFoldDB" id="A0A7I7RY40"/>
<dbReference type="KEGG" id="marz:MARA_29550"/>
<protein>
    <recommendedName>
        <fullName evidence="3">ESX-1 secretion-associated protein</fullName>
    </recommendedName>
</protein>
<evidence type="ECO:0000313" key="1">
    <source>
        <dbReference type="EMBL" id="BBY49487.1"/>
    </source>
</evidence>
<name>A0A7I7RY40_9MYCO</name>
<dbReference type="Pfam" id="PF10824">
    <property type="entry name" value="T7SS_ESX_EspC"/>
    <property type="match status" value="1"/>
</dbReference>
<geneLocation type="plasmid" evidence="2">
    <name>pjcm18538 dna</name>
</geneLocation>
<reference evidence="1 2" key="1">
    <citation type="journal article" date="2019" name="Emerg. Microbes Infect.">
        <title>Comprehensive subspecies identification of 175 nontuberculous mycobacteria species based on 7547 genomic profiles.</title>
        <authorList>
            <person name="Matsumoto Y."/>
            <person name="Kinjo T."/>
            <person name="Motooka D."/>
            <person name="Nabeya D."/>
            <person name="Jung N."/>
            <person name="Uechi K."/>
            <person name="Horii T."/>
            <person name="Iida T."/>
            <person name="Fujita J."/>
            <person name="Nakamura S."/>
        </authorList>
    </citation>
    <scope>NUCLEOTIDE SEQUENCE [LARGE SCALE GENOMIC DNA]</scope>
    <source>
        <strain evidence="1 2">JCM 18538</strain>
    </source>
</reference>
<accession>A0A7I7RY40</accession>
<organism evidence="1 2">
    <name type="scientific">Mycolicibacterium arabiense</name>
    <dbReference type="NCBI Taxonomy" id="1286181"/>
    <lineage>
        <taxon>Bacteria</taxon>
        <taxon>Bacillati</taxon>
        <taxon>Actinomycetota</taxon>
        <taxon>Actinomycetes</taxon>
        <taxon>Mycobacteriales</taxon>
        <taxon>Mycobacteriaceae</taxon>
        <taxon>Mycolicibacterium</taxon>
    </lineage>
</organism>
<gene>
    <name evidence="1" type="ORF">MARA_29550</name>
</gene>